<dbReference type="AlphaFoldDB" id="A0A2D1U6B5"/>
<evidence type="ECO:0000313" key="2">
    <source>
        <dbReference type="Proteomes" id="UP000223749"/>
    </source>
</evidence>
<evidence type="ECO:0000313" key="1">
    <source>
        <dbReference type="EMBL" id="ATP57150.1"/>
    </source>
</evidence>
<dbReference type="Proteomes" id="UP000223749">
    <property type="component" value="Chromosome"/>
</dbReference>
<protein>
    <submittedName>
        <fullName evidence="1">Uncharacterized protein</fullName>
    </submittedName>
</protein>
<proteinExistence type="predicted"/>
<reference evidence="1 2" key="1">
    <citation type="submission" date="2017-10" db="EMBL/GenBank/DDBJ databases">
        <title>Whole genome of Pedobacter ginsengisoli T01R-27 isolated from tomato rhizosphere.</title>
        <authorList>
            <person name="Weon H.-Y."/>
            <person name="Lee S.A."/>
            <person name="Sang M.K."/>
            <person name="Song J."/>
        </authorList>
    </citation>
    <scope>NUCLEOTIDE SEQUENCE [LARGE SCALE GENOMIC DNA]</scope>
    <source>
        <strain evidence="1 2">T01R-27</strain>
    </source>
</reference>
<keyword evidence="2" id="KW-1185">Reference proteome</keyword>
<gene>
    <name evidence="1" type="ORF">CPT03_12055</name>
</gene>
<organism evidence="1 2">
    <name type="scientific">Pedobacter ginsengisoli</name>
    <dbReference type="NCBI Taxonomy" id="363852"/>
    <lineage>
        <taxon>Bacteria</taxon>
        <taxon>Pseudomonadati</taxon>
        <taxon>Bacteroidota</taxon>
        <taxon>Sphingobacteriia</taxon>
        <taxon>Sphingobacteriales</taxon>
        <taxon>Sphingobacteriaceae</taxon>
        <taxon>Pedobacter</taxon>
    </lineage>
</organism>
<dbReference type="RefSeq" id="WP_099439078.1">
    <property type="nucleotide sequence ID" value="NZ_CP024091.1"/>
</dbReference>
<accession>A0A2D1U6B5</accession>
<dbReference type="EMBL" id="CP024091">
    <property type="protein sequence ID" value="ATP57150.1"/>
    <property type="molecule type" value="Genomic_DNA"/>
</dbReference>
<sequence length="79" mass="9313">MGIFKANDVLSHGQQWYIYVQNYGMRMLKAGDVIKFLRASNEKYANPIEDKKFQQHFNAFLSLMRVVYAFKVLSFRKDG</sequence>
<dbReference type="KEGG" id="pgs:CPT03_12055"/>
<name>A0A2D1U6B5_9SPHI</name>